<sequence>MKHLRNTLGSVTAIVVAATIAMPASTAWAHSDGSGRSGYGRADLQRGLDDMVRADGVVGAQATLVNGEHRTSVRSGTAELGTGRPMPDHGYFRMGSNTKTFVSTVVLQLVGEGRIRLDDTVDHWLPGVVEGNGHDGGRITVRQLLQHTSGLPDYIAKLPVLDERKFQEHRFDQYAPRDLIRLALRDKPLFEPGEGWSYSNTGYILAGLIIQKATGHHWSDEVRARIIEPLGLKDTYSPGRRTGLPQPHAKAYQQFKPEGPLVESTELSMTWGGAAGDLITTRNDLTLFWQKLLGGKLLAPRQMAQMLKTVPAPEEGETSAKREMGLGIFKTRLSCGGSYWGHGGTTLGHLNGNGFVDKGKKGVLVMRSTNVAAEDRDDRTDRLIDDALCRTK</sequence>
<evidence type="ECO:0000313" key="3">
    <source>
        <dbReference type="EMBL" id="MBW5421151.1"/>
    </source>
</evidence>
<organism evidence="3 4">
    <name type="scientific">Streptomyces anatolicus</name>
    <dbReference type="NCBI Taxonomy" id="2675858"/>
    <lineage>
        <taxon>Bacteria</taxon>
        <taxon>Bacillati</taxon>
        <taxon>Actinomycetota</taxon>
        <taxon>Actinomycetes</taxon>
        <taxon>Kitasatosporales</taxon>
        <taxon>Streptomycetaceae</taxon>
        <taxon>Streptomyces</taxon>
    </lineage>
</organism>
<evidence type="ECO:0000313" key="4">
    <source>
        <dbReference type="Proteomes" id="UP001197114"/>
    </source>
</evidence>
<dbReference type="GO" id="GO:0016787">
    <property type="term" value="F:hydrolase activity"/>
    <property type="evidence" value="ECO:0007669"/>
    <property type="project" value="UniProtKB-KW"/>
</dbReference>
<keyword evidence="1" id="KW-0732">Signal</keyword>
<proteinExistence type="predicted"/>
<feature type="signal peptide" evidence="1">
    <location>
        <begin position="1"/>
        <end position="29"/>
    </location>
</feature>
<dbReference type="EMBL" id="WMBF01000034">
    <property type="protein sequence ID" value="MBW5421151.1"/>
    <property type="molecule type" value="Genomic_DNA"/>
</dbReference>
<keyword evidence="3" id="KW-0378">Hydrolase</keyword>
<name>A0ABS6YKP8_9ACTN</name>
<comment type="caution">
    <text evidence="3">The sequence shown here is derived from an EMBL/GenBank/DDBJ whole genome shotgun (WGS) entry which is preliminary data.</text>
</comment>
<reference evidence="3 4" key="1">
    <citation type="submission" date="2019-11" db="EMBL/GenBank/DDBJ databases">
        <authorList>
            <person name="Ay H."/>
        </authorList>
    </citation>
    <scope>NUCLEOTIDE SEQUENCE [LARGE SCALE GENOMIC DNA]</scope>
    <source>
        <strain evidence="3 4">BG9H</strain>
    </source>
</reference>
<keyword evidence="4" id="KW-1185">Reference proteome</keyword>
<protein>
    <submittedName>
        <fullName evidence="3">Serine hydrolase</fullName>
    </submittedName>
</protein>
<feature type="chain" id="PRO_5045129005" evidence="1">
    <location>
        <begin position="30"/>
        <end position="392"/>
    </location>
</feature>
<feature type="domain" description="Beta-lactamase-related" evidence="2">
    <location>
        <begin position="50"/>
        <end position="385"/>
    </location>
</feature>
<evidence type="ECO:0000259" key="2">
    <source>
        <dbReference type="Pfam" id="PF00144"/>
    </source>
</evidence>
<dbReference type="PANTHER" id="PTHR46825">
    <property type="entry name" value="D-ALANYL-D-ALANINE-CARBOXYPEPTIDASE/ENDOPEPTIDASE AMPH"/>
    <property type="match status" value="1"/>
</dbReference>
<dbReference type="RefSeq" id="WP_219687689.1">
    <property type="nucleotide sequence ID" value="NZ_WMBF01000034.1"/>
</dbReference>
<dbReference type="InterPro" id="IPR012338">
    <property type="entry name" value="Beta-lactam/transpept-like"/>
</dbReference>
<dbReference type="SUPFAM" id="SSF56601">
    <property type="entry name" value="beta-lactamase/transpeptidase-like"/>
    <property type="match status" value="1"/>
</dbReference>
<gene>
    <name evidence="3" type="ORF">GKQ77_06165</name>
</gene>
<accession>A0ABS6YKP8</accession>
<dbReference type="Pfam" id="PF00144">
    <property type="entry name" value="Beta-lactamase"/>
    <property type="match status" value="1"/>
</dbReference>
<dbReference type="Gene3D" id="3.40.710.10">
    <property type="entry name" value="DD-peptidase/beta-lactamase superfamily"/>
    <property type="match status" value="1"/>
</dbReference>
<dbReference type="InterPro" id="IPR050491">
    <property type="entry name" value="AmpC-like"/>
</dbReference>
<evidence type="ECO:0000256" key="1">
    <source>
        <dbReference type="SAM" id="SignalP"/>
    </source>
</evidence>
<dbReference type="Proteomes" id="UP001197114">
    <property type="component" value="Unassembled WGS sequence"/>
</dbReference>
<dbReference type="PANTHER" id="PTHR46825:SF7">
    <property type="entry name" value="D-ALANYL-D-ALANINE CARBOXYPEPTIDASE"/>
    <property type="match status" value="1"/>
</dbReference>
<dbReference type="InterPro" id="IPR001466">
    <property type="entry name" value="Beta-lactam-related"/>
</dbReference>